<gene>
    <name evidence="2" type="ORF">ABIE08_002914</name>
</gene>
<feature type="transmembrane region" description="Helical" evidence="1">
    <location>
        <begin position="6"/>
        <end position="25"/>
    </location>
</feature>
<reference evidence="2 3" key="1">
    <citation type="submission" date="2024-06" db="EMBL/GenBank/DDBJ databases">
        <title>Sorghum-associated microbial communities from plants grown in Nebraska, USA.</title>
        <authorList>
            <person name="Schachtman D."/>
        </authorList>
    </citation>
    <scope>NUCLEOTIDE SEQUENCE [LARGE SCALE GENOMIC DNA]</scope>
    <source>
        <strain evidence="2 3">3207</strain>
    </source>
</reference>
<keyword evidence="1" id="KW-0812">Transmembrane</keyword>
<accession>A0ABV2R130</accession>
<evidence type="ECO:0000256" key="1">
    <source>
        <dbReference type="SAM" id="Phobius"/>
    </source>
</evidence>
<comment type="caution">
    <text evidence="2">The sequence shown here is derived from an EMBL/GenBank/DDBJ whole genome shotgun (WGS) entry which is preliminary data.</text>
</comment>
<dbReference type="EMBL" id="JBEPSM010000002">
    <property type="protein sequence ID" value="MET4634968.1"/>
    <property type="molecule type" value="Genomic_DNA"/>
</dbReference>
<feature type="transmembrane region" description="Helical" evidence="1">
    <location>
        <begin position="32"/>
        <end position="51"/>
    </location>
</feature>
<proteinExistence type="predicted"/>
<keyword evidence="3" id="KW-1185">Reference proteome</keyword>
<keyword evidence="1" id="KW-0472">Membrane</keyword>
<name>A0ABV2R130_9HYPH</name>
<protein>
    <submittedName>
        <fullName evidence="2">Uncharacterized protein</fullName>
    </submittedName>
</protein>
<dbReference type="Proteomes" id="UP001549321">
    <property type="component" value="Unassembled WGS sequence"/>
</dbReference>
<organism evidence="2 3">
    <name type="scientific">Kaistia defluvii</name>
    <dbReference type="NCBI Taxonomy" id="410841"/>
    <lineage>
        <taxon>Bacteria</taxon>
        <taxon>Pseudomonadati</taxon>
        <taxon>Pseudomonadota</taxon>
        <taxon>Alphaproteobacteria</taxon>
        <taxon>Hyphomicrobiales</taxon>
        <taxon>Kaistiaceae</taxon>
        <taxon>Kaistia</taxon>
    </lineage>
</organism>
<feature type="transmembrane region" description="Helical" evidence="1">
    <location>
        <begin position="57"/>
        <end position="77"/>
    </location>
</feature>
<sequence>MGDGLQKGEILALIAGLGVLSLPWALIYSPQFLGIGAVGLLSLLSIGTLFVGQTASFILIAAVLAVGAFLLGGLIAIHRAIEQRYPLPERPRRNPYAQD</sequence>
<keyword evidence="1" id="KW-1133">Transmembrane helix</keyword>
<evidence type="ECO:0000313" key="2">
    <source>
        <dbReference type="EMBL" id="MET4634968.1"/>
    </source>
</evidence>
<evidence type="ECO:0000313" key="3">
    <source>
        <dbReference type="Proteomes" id="UP001549321"/>
    </source>
</evidence>